<keyword evidence="3" id="KW-1185">Reference proteome</keyword>
<protein>
    <submittedName>
        <fullName evidence="2">Uncharacterized protein</fullName>
    </submittedName>
</protein>
<accession>A0ABQ9VWW0</accession>
<comment type="caution">
    <text evidence="2">The sequence shown here is derived from an EMBL/GenBank/DDBJ whole genome shotgun (WGS) entry which is preliminary data.</text>
</comment>
<proteinExistence type="predicted"/>
<evidence type="ECO:0000313" key="3">
    <source>
        <dbReference type="Proteomes" id="UP001266305"/>
    </source>
</evidence>
<evidence type="ECO:0000313" key="2">
    <source>
        <dbReference type="EMBL" id="KAK2113665.1"/>
    </source>
</evidence>
<feature type="non-terminal residue" evidence="2">
    <location>
        <position position="1"/>
    </location>
</feature>
<name>A0ABQ9VWW0_SAGOE</name>
<feature type="region of interest" description="Disordered" evidence="1">
    <location>
        <begin position="1"/>
        <end position="21"/>
    </location>
</feature>
<dbReference type="Proteomes" id="UP001266305">
    <property type="component" value="Unassembled WGS sequence"/>
</dbReference>
<dbReference type="EMBL" id="JASSZA010000004">
    <property type="protein sequence ID" value="KAK2113665.1"/>
    <property type="molecule type" value="Genomic_DNA"/>
</dbReference>
<evidence type="ECO:0000256" key="1">
    <source>
        <dbReference type="SAM" id="MobiDB-lite"/>
    </source>
</evidence>
<gene>
    <name evidence="2" type="ORF">P7K49_007931</name>
</gene>
<sequence>DEGDSDSEDADEGMISALGNSESEFSNLGELPVVMPMTKVETKALGNLTEQKRAWQEASLQGLLLIFQYIQGIRR</sequence>
<feature type="compositionally biased region" description="Acidic residues" evidence="1">
    <location>
        <begin position="1"/>
        <end position="12"/>
    </location>
</feature>
<organism evidence="2 3">
    <name type="scientific">Saguinus oedipus</name>
    <name type="common">Cotton-top tamarin</name>
    <name type="synonym">Oedipomidas oedipus</name>
    <dbReference type="NCBI Taxonomy" id="9490"/>
    <lineage>
        <taxon>Eukaryota</taxon>
        <taxon>Metazoa</taxon>
        <taxon>Chordata</taxon>
        <taxon>Craniata</taxon>
        <taxon>Vertebrata</taxon>
        <taxon>Euteleostomi</taxon>
        <taxon>Mammalia</taxon>
        <taxon>Eutheria</taxon>
        <taxon>Euarchontoglires</taxon>
        <taxon>Primates</taxon>
        <taxon>Haplorrhini</taxon>
        <taxon>Platyrrhini</taxon>
        <taxon>Cebidae</taxon>
        <taxon>Callitrichinae</taxon>
        <taxon>Saguinus</taxon>
    </lineage>
</organism>
<reference evidence="2 3" key="1">
    <citation type="submission" date="2023-05" db="EMBL/GenBank/DDBJ databases">
        <title>B98-5 Cell Line De Novo Hybrid Assembly: An Optical Mapping Approach.</title>
        <authorList>
            <person name="Kananen K."/>
            <person name="Auerbach J.A."/>
            <person name="Kautto E."/>
            <person name="Blachly J.S."/>
        </authorList>
    </citation>
    <scope>NUCLEOTIDE SEQUENCE [LARGE SCALE GENOMIC DNA]</scope>
    <source>
        <strain evidence="2">B95-8</strain>
        <tissue evidence="2">Cell line</tissue>
    </source>
</reference>